<keyword evidence="1" id="KW-1133">Transmembrane helix</keyword>
<feature type="transmembrane region" description="Helical" evidence="1">
    <location>
        <begin position="29"/>
        <end position="47"/>
    </location>
</feature>
<dbReference type="KEGG" id="tfa:BW733_11805"/>
<dbReference type="EMBL" id="CP019607">
    <property type="protein sequence ID" value="AQP51399.1"/>
    <property type="molecule type" value="Genomic_DNA"/>
</dbReference>
<feature type="transmembrane region" description="Helical" evidence="1">
    <location>
        <begin position="53"/>
        <end position="72"/>
    </location>
</feature>
<keyword evidence="3" id="KW-1185">Reference proteome</keyword>
<reference evidence="2 3" key="1">
    <citation type="journal article" date="2008" name="Int. J. Syst. Evol. Microbiol.">
        <title>Tessaracoccus flavescens sp. nov., isolated from marine sediment.</title>
        <authorList>
            <person name="Lee D.W."/>
            <person name="Lee S.D."/>
        </authorList>
    </citation>
    <scope>NUCLEOTIDE SEQUENCE [LARGE SCALE GENOMIC DNA]</scope>
    <source>
        <strain evidence="2 3">SST-39T</strain>
    </source>
</reference>
<sequence length="77" mass="7915">MYLLAFAPVGGVIGYLLARVFGSRGPLALRLGVFAVAGALLGWLGAALTFVEFFLVTVPIGATAAVVGYLCAIRSAR</sequence>
<keyword evidence="1" id="KW-0472">Membrane</keyword>
<evidence type="ECO:0000256" key="1">
    <source>
        <dbReference type="SAM" id="Phobius"/>
    </source>
</evidence>
<gene>
    <name evidence="2" type="ORF">BW733_11805</name>
</gene>
<dbReference type="RefSeq" id="WP_077350671.1">
    <property type="nucleotide sequence ID" value="NZ_CP019607.1"/>
</dbReference>
<evidence type="ECO:0000313" key="2">
    <source>
        <dbReference type="EMBL" id="AQP51399.1"/>
    </source>
</evidence>
<name>A0A1Q2CZ33_9ACTN</name>
<dbReference type="Proteomes" id="UP000188235">
    <property type="component" value="Chromosome"/>
</dbReference>
<feature type="transmembrane region" description="Helical" evidence="1">
    <location>
        <begin position="6"/>
        <end position="22"/>
    </location>
</feature>
<keyword evidence="1" id="KW-0812">Transmembrane</keyword>
<proteinExistence type="predicted"/>
<dbReference type="AlphaFoldDB" id="A0A1Q2CZ33"/>
<accession>A0A1Q2CZ33</accession>
<organism evidence="2 3">
    <name type="scientific">Tessaracoccus flavescens</name>
    <dbReference type="NCBI Taxonomy" id="399497"/>
    <lineage>
        <taxon>Bacteria</taxon>
        <taxon>Bacillati</taxon>
        <taxon>Actinomycetota</taxon>
        <taxon>Actinomycetes</taxon>
        <taxon>Propionibacteriales</taxon>
        <taxon>Propionibacteriaceae</taxon>
        <taxon>Tessaracoccus</taxon>
    </lineage>
</organism>
<evidence type="ECO:0000313" key="3">
    <source>
        <dbReference type="Proteomes" id="UP000188235"/>
    </source>
</evidence>
<protein>
    <submittedName>
        <fullName evidence="2">Uncharacterized protein</fullName>
    </submittedName>
</protein>